<dbReference type="PANTHER" id="PTHR32089:SF112">
    <property type="entry name" value="LYSOZYME-LIKE PROTEIN-RELATED"/>
    <property type="match status" value="1"/>
</dbReference>
<dbReference type="InterPro" id="IPR004089">
    <property type="entry name" value="MCPsignal_dom"/>
</dbReference>
<accession>F2J2V6</accession>
<dbReference type="Pfam" id="PF00015">
    <property type="entry name" value="MCPsignal"/>
    <property type="match status" value="1"/>
</dbReference>
<dbReference type="SMART" id="SM00283">
    <property type="entry name" value="MA"/>
    <property type="match status" value="1"/>
</dbReference>
<dbReference type="AlphaFoldDB" id="F2J2V6"/>
<dbReference type="Pfam" id="PF00672">
    <property type="entry name" value="HAMP"/>
    <property type="match status" value="1"/>
</dbReference>
<evidence type="ECO:0000313" key="11">
    <source>
        <dbReference type="Proteomes" id="UP000008130"/>
    </source>
</evidence>
<organism evidence="10 11">
    <name type="scientific">Polymorphum gilvum (strain LMG 25793 / CGMCC 1.9160 / SL003B-26A1)</name>
    <dbReference type="NCBI Taxonomy" id="991905"/>
    <lineage>
        <taxon>Bacteria</taxon>
        <taxon>Pseudomonadati</taxon>
        <taxon>Pseudomonadota</taxon>
        <taxon>Alphaproteobacteria</taxon>
        <taxon>Rhodobacterales</taxon>
        <taxon>Paracoccaceae</taxon>
        <taxon>Polymorphum</taxon>
    </lineage>
</organism>
<evidence type="ECO:0000256" key="3">
    <source>
        <dbReference type="ARBA" id="ARBA00023224"/>
    </source>
</evidence>
<keyword evidence="3 5" id="KW-0807">Transducer</keyword>
<dbReference type="GO" id="GO:0006935">
    <property type="term" value="P:chemotaxis"/>
    <property type="evidence" value="ECO:0007669"/>
    <property type="project" value="InterPro"/>
</dbReference>
<dbReference type="PRINTS" id="PR00260">
    <property type="entry name" value="CHEMTRNSDUCR"/>
</dbReference>
<comment type="similarity">
    <text evidence="4">Belongs to the methyl-accepting chemotaxis (MCP) protein family.</text>
</comment>
<keyword evidence="11" id="KW-1185">Reference proteome</keyword>
<dbReference type="PROSITE" id="PS50111">
    <property type="entry name" value="CHEMOTAXIS_TRANSDUC_2"/>
    <property type="match status" value="1"/>
</dbReference>
<dbReference type="SMART" id="SM00304">
    <property type="entry name" value="HAMP"/>
    <property type="match status" value="1"/>
</dbReference>
<feature type="domain" description="T-SNARE coiled-coil homology" evidence="8">
    <location>
        <begin position="707"/>
        <end position="769"/>
    </location>
</feature>
<feature type="transmembrane region" description="Helical" evidence="6">
    <location>
        <begin position="438"/>
        <end position="460"/>
    </location>
</feature>
<dbReference type="Gene3D" id="6.10.340.10">
    <property type="match status" value="1"/>
</dbReference>
<feature type="domain" description="HAMP" evidence="9">
    <location>
        <begin position="462"/>
        <end position="515"/>
    </location>
</feature>
<reference evidence="10 11" key="1">
    <citation type="journal article" date="2011" name="J. Bacteriol.">
        <title>Complete genome sequence of Polymorphum gilvum SL003B-26A1T, a crude oil-degrading bacterium from oil-polluted saline soil.</title>
        <authorList>
            <person name="Li S.G."/>
            <person name="Tang Y.Q."/>
            <person name="Nie Y."/>
            <person name="Cai M."/>
            <person name="Wu X.L."/>
        </authorList>
    </citation>
    <scope>NUCLEOTIDE SEQUENCE [LARGE SCALE GENOMIC DNA]</scope>
    <source>
        <strain evidence="11">LMG 25793 / CGMCC 1.9160 / SL003B-26A1</strain>
    </source>
</reference>
<comment type="subcellular location">
    <subcellularLocation>
        <location evidence="1">Cell inner membrane</location>
        <topology evidence="1">Multi-pass membrane protein</topology>
    </subcellularLocation>
</comment>
<dbReference type="KEGG" id="pgv:SL003B_3709"/>
<dbReference type="Gene3D" id="1.10.287.950">
    <property type="entry name" value="Methyl-accepting chemotaxis protein"/>
    <property type="match status" value="1"/>
</dbReference>
<dbReference type="STRING" id="991905.SL003B_3709"/>
<name>F2J2V6_POLGS</name>
<dbReference type="GO" id="GO:0005886">
    <property type="term" value="C:plasma membrane"/>
    <property type="evidence" value="ECO:0007669"/>
    <property type="project" value="UniProtKB-SubCell"/>
</dbReference>
<dbReference type="InterPro" id="IPR004090">
    <property type="entry name" value="Chemotax_Me-accpt_rcpt"/>
</dbReference>
<dbReference type="PATRIC" id="fig|991905.3.peg.3825"/>
<evidence type="ECO:0000256" key="4">
    <source>
        <dbReference type="ARBA" id="ARBA00029447"/>
    </source>
</evidence>
<proteinExistence type="inferred from homology"/>
<dbReference type="RefSeq" id="WP_013654439.1">
    <property type="nucleotide sequence ID" value="NC_015259.1"/>
</dbReference>
<keyword evidence="2" id="KW-0997">Cell inner membrane</keyword>
<dbReference type="EMBL" id="CP002568">
    <property type="protein sequence ID" value="ADZ72130.1"/>
    <property type="molecule type" value="Genomic_DNA"/>
</dbReference>
<feature type="domain" description="Methyl-accepting transducer" evidence="7">
    <location>
        <begin position="555"/>
        <end position="791"/>
    </location>
</feature>
<dbReference type="GO" id="GO:0004888">
    <property type="term" value="F:transmembrane signaling receptor activity"/>
    <property type="evidence" value="ECO:0007669"/>
    <property type="project" value="InterPro"/>
</dbReference>
<protein>
    <submittedName>
        <fullName evidence="10">Methyl-accepting chemotaxis sensory transducer</fullName>
    </submittedName>
</protein>
<gene>
    <name evidence="10" type="ordered locus">SL003B_3709</name>
</gene>
<dbReference type="CDD" id="cd06225">
    <property type="entry name" value="HAMP"/>
    <property type="match status" value="1"/>
</dbReference>
<keyword evidence="2" id="KW-1003">Cell membrane</keyword>
<dbReference type="eggNOG" id="COG2972">
    <property type="taxonomic scope" value="Bacteria"/>
</dbReference>
<dbReference type="PROSITE" id="PS50885">
    <property type="entry name" value="HAMP"/>
    <property type="match status" value="1"/>
</dbReference>
<evidence type="ECO:0000256" key="1">
    <source>
        <dbReference type="ARBA" id="ARBA00004429"/>
    </source>
</evidence>
<keyword evidence="6" id="KW-0812">Transmembrane</keyword>
<evidence type="ECO:0000256" key="2">
    <source>
        <dbReference type="ARBA" id="ARBA00022519"/>
    </source>
</evidence>
<dbReference type="PROSITE" id="PS50192">
    <property type="entry name" value="T_SNARE"/>
    <property type="match status" value="1"/>
</dbReference>
<evidence type="ECO:0000259" key="8">
    <source>
        <dbReference type="PROSITE" id="PS50192"/>
    </source>
</evidence>
<evidence type="ECO:0000256" key="5">
    <source>
        <dbReference type="PROSITE-ProRule" id="PRU00284"/>
    </source>
</evidence>
<dbReference type="eggNOG" id="COG0840">
    <property type="taxonomic scope" value="Bacteria"/>
</dbReference>
<evidence type="ECO:0000256" key="6">
    <source>
        <dbReference type="SAM" id="Phobius"/>
    </source>
</evidence>
<dbReference type="PANTHER" id="PTHR32089">
    <property type="entry name" value="METHYL-ACCEPTING CHEMOTAXIS PROTEIN MCPB"/>
    <property type="match status" value="1"/>
</dbReference>
<keyword evidence="6" id="KW-1133">Transmembrane helix</keyword>
<dbReference type="InterPro" id="IPR000727">
    <property type="entry name" value="T_SNARE_dom"/>
</dbReference>
<dbReference type="HOGENOM" id="CLU_000445_107_27_5"/>
<evidence type="ECO:0000259" key="9">
    <source>
        <dbReference type="PROSITE" id="PS50885"/>
    </source>
</evidence>
<dbReference type="GO" id="GO:0007165">
    <property type="term" value="P:signal transduction"/>
    <property type="evidence" value="ECO:0007669"/>
    <property type="project" value="UniProtKB-KW"/>
</dbReference>
<keyword evidence="6" id="KW-0472">Membrane</keyword>
<dbReference type="SUPFAM" id="SSF58104">
    <property type="entry name" value="Methyl-accepting chemotaxis protein (MCP) signaling domain"/>
    <property type="match status" value="1"/>
</dbReference>
<evidence type="ECO:0000259" key="7">
    <source>
        <dbReference type="PROSITE" id="PS50111"/>
    </source>
</evidence>
<evidence type="ECO:0000313" key="10">
    <source>
        <dbReference type="EMBL" id="ADZ72130.1"/>
    </source>
</evidence>
<dbReference type="Proteomes" id="UP000008130">
    <property type="component" value="Chromosome"/>
</dbReference>
<sequence>MKRATGWIANLKFGVKVGGGFAAVLLLTATVGAVGAYSVLNLSGRFHVAEQSTAVMAMLQDADAKRQAFMVRGERDLAQQTAEALDALSVGLEELKTRLAGNAAGEAGVAEASDAVTRFGSTFDDVRHLFGDQARQRMILDGALSELDVLARAIDASVGKLRGSAGEAATTARNTLLSANRIGRTAATLQEETLAIRDLFKEAEETFDNDKMIEAWKLAEALVPAAAGMKDAIIEGIDPGGIDALATQASDLADRLGRLTSASGFGEAYTLRTETQTLLDALAAQARDVRNQTFSAVENVDAKTAQANSQLSAIETIATDTAAIRIRALAVQAAVLDFLADPSTKKRSTVASRLSELRAHDDTLKRNSVGFAVVASQADSITTSIGTLETAFADMAEGRALLDAKVQELNGLSDTVRSLISDLATEQAASASQSSRTALGTIGVAVLAAVLAGTALAFGLSLMVTRPIRQTTDVMSRLATGDLNVDIPGIERGDEIGAMSRTVQIFKDNAIERLRLQEASAREESARTARQQRIEQLIQSFRATVQTLLASVGETAQGLDDTARSLTQIARDSSGRASDTLNASDEATSNVQTVASAAEELAASIAEISRQVAQTSEVVNRATEGTRMTNEKVEGLAASAAKIGEVVTLIQAIAEQTNLLALNATIEAARAGDAGRGFAVVAAEVKELANQTSKATEEIGAQIAAIQGATRASVEAIAGITRTMEEVNTYTATIAAAVEQQGAATTEISVNVQRAAQGTTSVSHNMSDLSNAVDHTAQSAETLLTASGALAERTGELHGEIDSFLDEVAAA</sequence>
<dbReference type="InterPro" id="IPR003660">
    <property type="entry name" value="HAMP_dom"/>
</dbReference>